<reference evidence="2" key="1">
    <citation type="submission" date="2023-07" db="EMBL/GenBank/DDBJ databases">
        <authorList>
            <consortium name="AG Swart"/>
            <person name="Singh M."/>
            <person name="Singh A."/>
            <person name="Seah K."/>
            <person name="Emmerich C."/>
        </authorList>
    </citation>
    <scope>NUCLEOTIDE SEQUENCE</scope>
    <source>
        <strain evidence="2">DP1</strain>
    </source>
</reference>
<feature type="region of interest" description="Disordered" evidence="1">
    <location>
        <begin position="1"/>
        <end position="33"/>
    </location>
</feature>
<name>A0AAD1U0M0_EUPCR</name>
<gene>
    <name evidence="2" type="ORF">ECRASSUSDP1_LOCUS1195</name>
</gene>
<proteinExistence type="predicted"/>
<feature type="region of interest" description="Disordered" evidence="1">
    <location>
        <begin position="95"/>
        <end position="114"/>
    </location>
</feature>
<evidence type="ECO:0000256" key="1">
    <source>
        <dbReference type="SAM" id="MobiDB-lite"/>
    </source>
</evidence>
<evidence type="ECO:0000313" key="3">
    <source>
        <dbReference type="Proteomes" id="UP001295684"/>
    </source>
</evidence>
<protein>
    <submittedName>
        <fullName evidence="2">Uncharacterized protein</fullName>
    </submittedName>
</protein>
<dbReference type="EMBL" id="CAMPGE010001132">
    <property type="protein sequence ID" value="CAI2359901.1"/>
    <property type="molecule type" value="Genomic_DNA"/>
</dbReference>
<sequence>MEATVEMDKQRTRLRKRGPEESASDAGKGTSETEVIEEQIFKEYVESFGKEKGQMEVRGWYDELKEMRKTSLVSYEGVLWHTGCRRDKELEIEQNNDEEIKEQRFQSKLSKKPS</sequence>
<accession>A0AAD1U0M0</accession>
<evidence type="ECO:0000313" key="2">
    <source>
        <dbReference type="EMBL" id="CAI2359901.1"/>
    </source>
</evidence>
<keyword evidence="3" id="KW-1185">Reference proteome</keyword>
<comment type="caution">
    <text evidence="2">The sequence shown here is derived from an EMBL/GenBank/DDBJ whole genome shotgun (WGS) entry which is preliminary data.</text>
</comment>
<feature type="compositionally biased region" description="Basic and acidic residues" evidence="1">
    <location>
        <begin position="1"/>
        <end position="11"/>
    </location>
</feature>
<dbReference type="Proteomes" id="UP001295684">
    <property type="component" value="Unassembled WGS sequence"/>
</dbReference>
<organism evidence="2 3">
    <name type="scientific">Euplotes crassus</name>
    <dbReference type="NCBI Taxonomy" id="5936"/>
    <lineage>
        <taxon>Eukaryota</taxon>
        <taxon>Sar</taxon>
        <taxon>Alveolata</taxon>
        <taxon>Ciliophora</taxon>
        <taxon>Intramacronucleata</taxon>
        <taxon>Spirotrichea</taxon>
        <taxon>Hypotrichia</taxon>
        <taxon>Euplotida</taxon>
        <taxon>Euplotidae</taxon>
        <taxon>Moneuplotes</taxon>
    </lineage>
</organism>
<dbReference type="AlphaFoldDB" id="A0AAD1U0M0"/>